<proteinExistence type="predicted"/>
<keyword evidence="3" id="KW-1185">Reference proteome</keyword>
<comment type="caution">
    <text evidence="2">The sequence shown here is derived from an EMBL/GenBank/DDBJ whole genome shotgun (WGS) entry which is preliminary data.</text>
</comment>
<organism evidence="2 3">
    <name type="scientific">Gonium pectorale</name>
    <name type="common">Green alga</name>
    <dbReference type="NCBI Taxonomy" id="33097"/>
    <lineage>
        <taxon>Eukaryota</taxon>
        <taxon>Viridiplantae</taxon>
        <taxon>Chlorophyta</taxon>
        <taxon>core chlorophytes</taxon>
        <taxon>Chlorophyceae</taxon>
        <taxon>CS clade</taxon>
        <taxon>Chlamydomonadales</taxon>
        <taxon>Volvocaceae</taxon>
        <taxon>Gonium</taxon>
    </lineage>
</organism>
<protein>
    <submittedName>
        <fullName evidence="2">Uncharacterized protein</fullName>
    </submittedName>
</protein>
<feature type="compositionally biased region" description="Basic and acidic residues" evidence="1">
    <location>
        <begin position="32"/>
        <end position="44"/>
    </location>
</feature>
<name>A0A150FX18_GONPE</name>
<accession>A0A150FX18</accession>
<feature type="region of interest" description="Disordered" evidence="1">
    <location>
        <begin position="20"/>
        <end position="56"/>
    </location>
</feature>
<evidence type="ECO:0000256" key="1">
    <source>
        <dbReference type="SAM" id="MobiDB-lite"/>
    </source>
</evidence>
<evidence type="ECO:0000313" key="2">
    <source>
        <dbReference type="EMBL" id="KXZ42151.1"/>
    </source>
</evidence>
<dbReference type="EMBL" id="LSYV01000194">
    <property type="protein sequence ID" value="KXZ42151.1"/>
    <property type="molecule type" value="Genomic_DNA"/>
</dbReference>
<dbReference type="AlphaFoldDB" id="A0A150FX18"/>
<reference evidence="3" key="1">
    <citation type="journal article" date="2016" name="Nat. Commun.">
        <title>The Gonium pectorale genome demonstrates co-option of cell cycle regulation during the evolution of multicellularity.</title>
        <authorList>
            <person name="Hanschen E.R."/>
            <person name="Marriage T.N."/>
            <person name="Ferris P.J."/>
            <person name="Hamaji T."/>
            <person name="Toyoda A."/>
            <person name="Fujiyama A."/>
            <person name="Neme R."/>
            <person name="Noguchi H."/>
            <person name="Minakuchi Y."/>
            <person name="Suzuki M."/>
            <person name="Kawai-Toyooka H."/>
            <person name="Smith D.R."/>
            <person name="Sparks H."/>
            <person name="Anderson J."/>
            <person name="Bakaric R."/>
            <person name="Luria V."/>
            <person name="Karger A."/>
            <person name="Kirschner M.W."/>
            <person name="Durand P.M."/>
            <person name="Michod R.E."/>
            <person name="Nozaki H."/>
            <person name="Olson B.J."/>
        </authorList>
    </citation>
    <scope>NUCLEOTIDE SEQUENCE [LARGE SCALE GENOMIC DNA]</scope>
    <source>
        <strain evidence="3">NIES-2863</strain>
    </source>
</reference>
<sequence>MADEPSKALSGYGALAVPETHAMNVTGTPDSTKLRGTTDRREHASSFANTPQPQAGFDFATSPDALVQLYFAVKAPTFTPDGKAVLARAADQGLLIPQEAEPEITFVKPETRDEVEPGPQRSYTYPEEANMFADTKMLQVSSVKEYLEGGRMWERNQAAMDEFRIVKAGSSGGPEPGDTVLVSKSTSCVELLVRNWSWTTFWQQVETHPNFDEEDKNTYVDLSFVLPVEAFKYVTLLSRLGSYDVLLQPYRLDLYSSPQAAAPFLEPTATVVVLSRSLPPICLAMCFGTLIPIPKGKWRLIQQAWCMTCDRCKVLNDLALLTYVCALDLMPGLNEVSWCDAAKNKYKIDIKFICRECASLSAQIRQANGGFLPLSRLVPKADYWALKVPQQ</sequence>
<evidence type="ECO:0000313" key="3">
    <source>
        <dbReference type="Proteomes" id="UP000075714"/>
    </source>
</evidence>
<gene>
    <name evidence="2" type="ORF">GPECTOR_195g331</name>
</gene>
<dbReference type="Proteomes" id="UP000075714">
    <property type="component" value="Unassembled WGS sequence"/>
</dbReference>